<dbReference type="InterPro" id="IPR036047">
    <property type="entry name" value="F-box-like_dom_sf"/>
</dbReference>
<dbReference type="SMART" id="SM00256">
    <property type="entry name" value="FBOX"/>
    <property type="match status" value="1"/>
</dbReference>
<proteinExistence type="predicted"/>
<dbReference type="InterPro" id="IPR006566">
    <property type="entry name" value="FBD"/>
</dbReference>
<dbReference type="SUPFAM" id="SSF52047">
    <property type="entry name" value="RNI-like"/>
    <property type="match status" value="1"/>
</dbReference>
<dbReference type="InterPro" id="IPR001810">
    <property type="entry name" value="F-box_dom"/>
</dbReference>
<gene>
    <name evidence="3" type="primary">LOC103335062</name>
</gene>
<organism evidence="2 3">
    <name type="scientific">Prunus mume</name>
    <name type="common">Japanese apricot</name>
    <name type="synonym">Armeniaca mume</name>
    <dbReference type="NCBI Taxonomy" id="102107"/>
    <lineage>
        <taxon>Eukaryota</taxon>
        <taxon>Viridiplantae</taxon>
        <taxon>Streptophyta</taxon>
        <taxon>Embryophyta</taxon>
        <taxon>Tracheophyta</taxon>
        <taxon>Spermatophyta</taxon>
        <taxon>Magnoliopsida</taxon>
        <taxon>eudicotyledons</taxon>
        <taxon>Gunneridae</taxon>
        <taxon>Pentapetalae</taxon>
        <taxon>rosids</taxon>
        <taxon>fabids</taxon>
        <taxon>Rosales</taxon>
        <taxon>Rosaceae</taxon>
        <taxon>Amygdaloideae</taxon>
        <taxon>Amygdaleae</taxon>
        <taxon>Prunus</taxon>
    </lineage>
</organism>
<dbReference type="Gene3D" id="1.20.1280.50">
    <property type="match status" value="1"/>
</dbReference>
<dbReference type="Pfam" id="PF24758">
    <property type="entry name" value="LRR_At5g56370"/>
    <property type="match status" value="1"/>
</dbReference>
<dbReference type="RefSeq" id="XP_016650431.1">
    <property type="nucleotide sequence ID" value="XM_016794945.1"/>
</dbReference>
<evidence type="ECO:0000313" key="3">
    <source>
        <dbReference type="RefSeq" id="XP_016650431.1"/>
    </source>
</evidence>
<dbReference type="SMART" id="SM00579">
    <property type="entry name" value="FBD"/>
    <property type="match status" value="1"/>
</dbReference>
<dbReference type="Gene3D" id="3.80.10.10">
    <property type="entry name" value="Ribonuclease Inhibitor"/>
    <property type="match status" value="1"/>
</dbReference>
<evidence type="ECO:0000259" key="1">
    <source>
        <dbReference type="PROSITE" id="PS50181"/>
    </source>
</evidence>
<dbReference type="InterPro" id="IPR053781">
    <property type="entry name" value="F-box_AtFBL13-like"/>
</dbReference>
<reference evidence="2" key="1">
    <citation type="journal article" date="2012" name="Nat. Commun.">
        <title>The genome of Prunus mume.</title>
        <authorList>
            <person name="Zhang Q."/>
            <person name="Chen W."/>
            <person name="Sun L."/>
            <person name="Zhao F."/>
            <person name="Huang B."/>
            <person name="Yang W."/>
            <person name="Tao Y."/>
            <person name="Wang J."/>
            <person name="Yuan Z."/>
            <person name="Fan G."/>
            <person name="Xing Z."/>
            <person name="Han C."/>
            <person name="Pan H."/>
            <person name="Zhong X."/>
            <person name="Shi W."/>
            <person name="Liang X."/>
            <person name="Du D."/>
            <person name="Sun F."/>
            <person name="Xu Z."/>
            <person name="Hao R."/>
            <person name="Lv T."/>
            <person name="Lv Y."/>
            <person name="Zheng Z."/>
            <person name="Sun M."/>
            <person name="Luo L."/>
            <person name="Cai M."/>
            <person name="Gao Y."/>
            <person name="Wang J."/>
            <person name="Yin Y."/>
            <person name="Xu X."/>
            <person name="Cheng T."/>
            <person name="Wang J."/>
        </authorList>
    </citation>
    <scope>NUCLEOTIDE SEQUENCE [LARGE SCALE GENOMIC DNA]</scope>
</reference>
<feature type="domain" description="F-box" evidence="1">
    <location>
        <begin position="55"/>
        <end position="103"/>
    </location>
</feature>
<protein>
    <submittedName>
        <fullName evidence="3">F-box/FBD/LRR-repeat protein At1g13570-like</fullName>
    </submittedName>
</protein>
<dbReference type="GeneID" id="103335062"/>
<dbReference type="PANTHER" id="PTHR31639">
    <property type="entry name" value="F-BOX PROTEIN-LIKE"/>
    <property type="match status" value="1"/>
</dbReference>
<name>A0ABM1LSQ4_PRUMU</name>
<dbReference type="InterPro" id="IPR032675">
    <property type="entry name" value="LRR_dom_sf"/>
</dbReference>
<keyword evidence="2" id="KW-1185">Reference proteome</keyword>
<dbReference type="PANTHER" id="PTHR31639:SF93">
    <property type="entry name" value="F-BOX_FBD_LRR PROTEIN"/>
    <property type="match status" value="1"/>
</dbReference>
<dbReference type="CDD" id="cd22160">
    <property type="entry name" value="F-box_AtFBL13-like"/>
    <property type="match status" value="1"/>
</dbReference>
<dbReference type="PROSITE" id="PS50181">
    <property type="entry name" value="FBOX"/>
    <property type="match status" value="1"/>
</dbReference>
<dbReference type="Pfam" id="PF00646">
    <property type="entry name" value="F-box"/>
    <property type="match status" value="1"/>
</dbReference>
<sequence>MTKLTKSAFKLALIWGSNADLNLNFVCSLSQTQKGHSSQNQTEPPKLRSKVEIKTDKISNLPSDVIEKILLLLPIRDAVRTSVLSRKWRYKSATLPHLKFDSLSVSTVKQTTFANIVDQILLLHIGPICSFLLSRPDDFLADSDIERWILHLSRNSIKEFTLENWKRNLCEMPSCFFSCQDMTHLDLYRCLLQPPSTFKGFRSLKSLCMENVTLAQDAFKNLIVCCPLLKTLRLLNCDGLRHLKMDAPKLELLEIEVDEGVFEMVNLENTLNLADVSITLAINDDLRQVPDSNLVQFFVHFPHIRRLTFGRNFLKYLAVRALPGKLPQPCLFLKFLSISIRFKALKEILAALCLLRSSPALQELEIFAHHEDRDVVGEVNSWLDDNQNCQFTELQRVKMISMSGGKHELDFIRFLLLSSPVLERMTVKPASYNGSSELLKKLLRFRRASLCAEIIYLDP</sequence>
<evidence type="ECO:0000313" key="2">
    <source>
        <dbReference type="Proteomes" id="UP000694861"/>
    </source>
</evidence>
<dbReference type="Proteomes" id="UP000694861">
    <property type="component" value="Linkage group LG6"/>
</dbReference>
<reference evidence="3" key="2">
    <citation type="submission" date="2025-08" db="UniProtKB">
        <authorList>
            <consortium name="RefSeq"/>
        </authorList>
    </citation>
    <scope>IDENTIFICATION</scope>
</reference>
<dbReference type="SUPFAM" id="SSF81383">
    <property type="entry name" value="F-box domain"/>
    <property type="match status" value="1"/>
</dbReference>
<dbReference type="InterPro" id="IPR055411">
    <property type="entry name" value="LRR_FXL15/At3g58940/PEG3-like"/>
</dbReference>
<accession>A0ABM1LSQ4</accession>